<organism evidence="4 5">
    <name type="scientific">Candidatus Acidifodinimicrobium mancum</name>
    <dbReference type="NCBI Taxonomy" id="2898728"/>
    <lineage>
        <taxon>Archaea</taxon>
        <taxon>Candidatus Parvarchaeota</taxon>
        <taxon>Candidatus Acidifodinimicrobiaceae</taxon>
        <taxon>Candidatus Acidifodinimicrobium</taxon>
    </lineage>
</organism>
<evidence type="ECO:0000313" key="5">
    <source>
        <dbReference type="Proteomes" id="UP000763484"/>
    </source>
</evidence>
<comment type="caution">
    <text evidence="4">The sequence shown here is derived from an EMBL/GenBank/DDBJ whole genome shotgun (WGS) entry which is preliminary data.</text>
</comment>
<dbReference type="InterPro" id="IPR003439">
    <property type="entry name" value="ABC_transporter-like_ATP-bd"/>
</dbReference>
<feature type="domain" description="ABC transporter" evidence="3">
    <location>
        <begin position="5"/>
        <end position="241"/>
    </location>
</feature>
<dbReference type="SMART" id="SM00382">
    <property type="entry name" value="AAA"/>
    <property type="match status" value="1"/>
</dbReference>
<gene>
    <name evidence="4" type="primary">sufC</name>
    <name evidence="4" type="ORF">IHE50_00465</name>
</gene>
<dbReference type="Gene3D" id="3.40.50.300">
    <property type="entry name" value="P-loop containing nucleotide triphosphate hydrolases"/>
    <property type="match status" value="1"/>
</dbReference>
<evidence type="ECO:0000313" key="4">
    <source>
        <dbReference type="EMBL" id="MBE5727880.1"/>
    </source>
</evidence>
<dbReference type="PANTHER" id="PTHR43204">
    <property type="entry name" value="ABC TRANSPORTER I FAMILY MEMBER 6, CHLOROPLASTIC"/>
    <property type="match status" value="1"/>
</dbReference>
<dbReference type="EMBL" id="JADFAQ010000013">
    <property type="protein sequence ID" value="MBE5727880.1"/>
    <property type="molecule type" value="Genomic_DNA"/>
</dbReference>
<reference evidence="4 5" key="1">
    <citation type="submission" date="2020-09" db="EMBL/GenBank/DDBJ databases">
        <title>Genomic characterization of a novel Parvarchaeota family in acid mine drainage sediments.</title>
        <authorList>
            <person name="Luo Z.-H."/>
        </authorList>
    </citation>
    <scope>NUCLEOTIDE SEQUENCE [LARGE SCALE GENOMIC DNA]</scope>
    <source>
        <strain evidence="4">TL1-5_bins.178</strain>
    </source>
</reference>
<dbReference type="InterPro" id="IPR010230">
    <property type="entry name" value="FeS-cluster_ATPase_SufC"/>
</dbReference>
<dbReference type="InterPro" id="IPR003593">
    <property type="entry name" value="AAA+_ATPase"/>
</dbReference>
<dbReference type="SUPFAM" id="SSF52540">
    <property type="entry name" value="P-loop containing nucleoside triphosphate hydrolases"/>
    <property type="match status" value="1"/>
</dbReference>
<accession>A0A8T3UTQ6</accession>
<dbReference type="AlphaFoldDB" id="A0A8T3UTQ6"/>
<dbReference type="PROSITE" id="PS00211">
    <property type="entry name" value="ABC_TRANSPORTER_1"/>
    <property type="match status" value="1"/>
</dbReference>
<evidence type="ECO:0000256" key="2">
    <source>
        <dbReference type="ARBA" id="ARBA00022840"/>
    </source>
</evidence>
<keyword evidence="2" id="KW-0067">ATP-binding</keyword>
<evidence type="ECO:0000259" key="3">
    <source>
        <dbReference type="PROSITE" id="PS50893"/>
    </source>
</evidence>
<sequence>MESRIDIEKLSVRIKEKVLLRGVSLHVKTGETHILMGPNGSGKTTLARAILGDKRYTVTDGKIEFNGADLLKLKPHERARLGIFVSFQEPVALQGVNTLSFLKTAYESVNSTKIRTSEFKKIVGKYLERVGLPESINERHVNEGFSGGEKKKFELLQLLLLKPKVAILDEIDTGLDLDAMKALSSTVNEMLPETGFLIITHSDRILKHIKPTLVNVMKDGSIIRSGGVELVEEIEKGGYKID</sequence>
<dbReference type="GO" id="GO:0005524">
    <property type="term" value="F:ATP binding"/>
    <property type="evidence" value="ECO:0007669"/>
    <property type="project" value="UniProtKB-KW"/>
</dbReference>
<dbReference type="GO" id="GO:0016887">
    <property type="term" value="F:ATP hydrolysis activity"/>
    <property type="evidence" value="ECO:0007669"/>
    <property type="project" value="InterPro"/>
</dbReference>
<protein>
    <submittedName>
        <fullName evidence="4">Fe-S cluster assembly ATPase SufC</fullName>
    </submittedName>
</protein>
<proteinExistence type="predicted"/>
<name>A0A8T3UTQ6_9ARCH</name>
<dbReference type="InterPro" id="IPR027417">
    <property type="entry name" value="P-loop_NTPase"/>
</dbReference>
<dbReference type="PANTHER" id="PTHR43204:SF1">
    <property type="entry name" value="ABC TRANSPORTER I FAMILY MEMBER 6, CHLOROPLASTIC"/>
    <property type="match status" value="1"/>
</dbReference>
<dbReference type="Pfam" id="PF00005">
    <property type="entry name" value="ABC_tran"/>
    <property type="match status" value="1"/>
</dbReference>
<keyword evidence="1" id="KW-0547">Nucleotide-binding</keyword>
<dbReference type="InterPro" id="IPR017871">
    <property type="entry name" value="ABC_transporter-like_CS"/>
</dbReference>
<dbReference type="Proteomes" id="UP000763484">
    <property type="component" value="Unassembled WGS sequence"/>
</dbReference>
<evidence type="ECO:0000256" key="1">
    <source>
        <dbReference type="ARBA" id="ARBA00022741"/>
    </source>
</evidence>
<dbReference type="NCBIfam" id="TIGR01978">
    <property type="entry name" value="sufC"/>
    <property type="match status" value="1"/>
</dbReference>
<dbReference type="PROSITE" id="PS50893">
    <property type="entry name" value="ABC_TRANSPORTER_2"/>
    <property type="match status" value="1"/>
</dbReference>